<accession>C5MFJ4</accession>
<dbReference type="HOGENOM" id="CLU_042318_0_0_1"/>
<protein>
    <submittedName>
        <fullName evidence="1">Uncharacterized protein</fullName>
    </submittedName>
</protein>
<dbReference type="OrthoDB" id="4082978at2759"/>
<name>C5MFJ4_CANTT</name>
<dbReference type="SUPFAM" id="SSF50129">
    <property type="entry name" value="GroES-like"/>
    <property type="match status" value="1"/>
</dbReference>
<dbReference type="AlphaFoldDB" id="C5MFJ4"/>
<dbReference type="eggNOG" id="ENOG502RPYU">
    <property type="taxonomic scope" value="Eukaryota"/>
</dbReference>
<evidence type="ECO:0000313" key="2">
    <source>
        <dbReference type="Proteomes" id="UP000002037"/>
    </source>
</evidence>
<dbReference type="RefSeq" id="XP_002550539.1">
    <property type="nucleotide sequence ID" value="XM_002550493.1"/>
</dbReference>
<dbReference type="Proteomes" id="UP000002037">
    <property type="component" value="Unassembled WGS sequence"/>
</dbReference>
<dbReference type="STRING" id="294747.C5MFJ4"/>
<dbReference type="GeneID" id="8296548"/>
<proteinExistence type="predicted"/>
<dbReference type="VEuPathDB" id="FungiDB:CTRG_04837"/>
<gene>
    <name evidence="1" type="ORF">CTRG_04837</name>
</gene>
<sequence>MSVTTTIAATTVNHFQITHRYSSAAELPIKRVYNPDKHKFVQKIKLPNDIATPLQSDRIDLKVKICGVNYLSDFNTTNNTVIPGKRIIGKISGFPNLMFLVFPFTTCKLEGIHPHNNTCKCNLTYGESIDGGLQDNINVCTRSLIPIPLNVSLHDTCFIFDILTVFYKFVNYLKPGRTIILLNDLQKELNDILIVLKHFHIQSNKVAIIDKSMVDTKYNNKFDVVYCFNHDLLQQAQDYCVSTESKTTKPNSTILTNFKTNVTTTDKHYKTMDLTYSDKRLAMDVLSILSKLNKQRDEKEYNNVSSGNTSQHDNISLVHSTTSTNSGSSTKHHHYSWIWYDQDVDLHNYHNLHEYEDEDEDLDLNECENHQNRIIYQMNQLLNQKTLKRVCYFNRKPKKSLNACII</sequence>
<organism evidence="1 2">
    <name type="scientific">Candida tropicalis (strain ATCC MYA-3404 / T1)</name>
    <name type="common">Yeast</name>
    <dbReference type="NCBI Taxonomy" id="294747"/>
    <lineage>
        <taxon>Eukaryota</taxon>
        <taxon>Fungi</taxon>
        <taxon>Dikarya</taxon>
        <taxon>Ascomycota</taxon>
        <taxon>Saccharomycotina</taxon>
        <taxon>Pichiomycetes</taxon>
        <taxon>Debaryomycetaceae</taxon>
        <taxon>Candida/Lodderomyces clade</taxon>
        <taxon>Candida</taxon>
    </lineage>
</organism>
<dbReference type="EMBL" id="GG692400">
    <property type="protein sequence ID" value="EER32054.1"/>
    <property type="molecule type" value="Genomic_DNA"/>
</dbReference>
<dbReference type="KEGG" id="ctp:CTRG_04837"/>
<keyword evidence="2" id="KW-1185">Reference proteome</keyword>
<dbReference type="InterPro" id="IPR011032">
    <property type="entry name" value="GroES-like_sf"/>
</dbReference>
<evidence type="ECO:0000313" key="1">
    <source>
        <dbReference type="EMBL" id="EER32054.1"/>
    </source>
</evidence>
<reference evidence="1 2" key="1">
    <citation type="journal article" date="2009" name="Nature">
        <title>Evolution of pathogenicity and sexual reproduction in eight Candida genomes.</title>
        <authorList>
            <person name="Butler G."/>
            <person name="Rasmussen M.D."/>
            <person name="Lin M.F."/>
            <person name="Santos M.A."/>
            <person name="Sakthikumar S."/>
            <person name="Munro C.A."/>
            <person name="Rheinbay E."/>
            <person name="Grabherr M."/>
            <person name="Forche A."/>
            <person name="Reedy J.L."/>
            <person name="Agrafioti I."/>
            <person name="Arnaud M.B."/>
            <person name="Bates S."/>
            <person name="Brown A.J."/>
            <person name="Brunke S."/>
            <person name="Costanzo M.C."/>
            <person name="Fitzpatrick D.A."/>
            <person name="de Groot P.W."/>
            <person name="Harris D."/>
            <person name="Hoyer L.L."/>
            <person name="Hube B."/>
            <person name="Klis F.M."/>
            <person name="Kodira C."/>
            <person name="Lennard N."/>
            <person name="Logue M.E."/>
            <person name="Martin R."/>
            <person name="Neiman A.M."/>
            <person name="Nikolaou E."/>
            <person name="Quail M.A."/>
            <person name="Quinn J."/>
            <person name="Santos M.C."/>
            <person name="Schmitzberger F.F."/>
            <person name="Sherlock G."/>
            <person name="Shah P."/>
            <person name="Silverstein K.A."/>
            <person name="Skrzypek M.S."/>
            <person name="Soll D."/>
            <person name="Staggs R."/>
            <person name="Stansfield I."/>
            <person name="Stumpf M.P."/>
            <person name="Sudbery P.E."/>
            <person name="Srikantha T."/>
            <person name="Zeng Q."/>
            <person name="Berman J."/>
            <person name="Berriman M."/>
            <person name="Heitman J."/>
            <person name="Gow N.A."/>
            <person name="Lorenz M.C."/>
            <person name="Birren B.W."/>
            <person name="Kellis M."/>
            <person name="Cuomo C.A."/>
        </authorList>
    </citation>
    <scope>NUCLEOTIDE SEQUENCE [LARGE SCALE GENOMIC DNA]</scope>
    <source>
        <strain evidence="2">ATCC MYA-3404 / T1</strain>
    </source>
</reference>